<evidence type="ECO:0000313" key="5">
    <source>
        <dbReference type="EMBL" id="MBB3075586.1"/>
    </source>
</evidence>
<keyword evidence="2" id="KW-0238">DNA-binding</keyword>
<comment type="caution">
    <text evidence="5">The sequence shown here is derived from an EMBL/GenBank/DDBJ whole genome shotgun (WGS) entry which is preliminary data.</text>
</comment>
<dbReference type="CDD" id="cd01189">
    <property type="entry name" value="INT_ICEBs1_C_like"/>
    <property type="match status" value="1"/>
</dbReference>
<dbReference type="InterPro" id="IPR011010">
    <property type="entry name" value="DNA_brk_join_enz"/>
</dbReference>
<dbReference type="Gene3D" id="1.10.150.130">
    <property type="match status" value="1"/>
</dbReference>
<dbReference type="PANTHER" id="PTHR30349">
    <property type="entry name" value="PHAGE INTEGRASE-RELATED"/>
    <property type="match status" value="1"/>
</dbReference>
<dbReference type="GO" id="GO:0006310">
    <property type="term" value="P:DNA recombination"/>
    <property type="evidence" value="ECO:0007669"/>
    <property type="project" value="UniProtKB-KW"/>
</dbReference>
<dbReference type="InterPro" id="IPR050090">
    <property type="entry name" value="Tyrosine_recombinase_XerCD"/>
</dbReference>
<reference evidence="5 6" key="1">
    <citation type="submission" date="2020-08" db="EMBL/GenBank/DDBJ databases">
        <title>Genomic Encyclopedia of Type Strains, Phase III (KMG-III): the genomes of soil and plant-associated and newly described type strains.</title>
        <authorList>
            <person name="Whitman W."/>
        </authorList>
    </citation>
    <scope>NUCLEOTIDE SEQUENCE [LARGE SCALE GENOMIC DNA]</scope>
    <source>
        <strain evidence="5 6">CECT 3237</strain>
    </source>
</reference>
<dbReference type="GO" id="GO:0015074">
    <property type="term" value="P:DNA integration"/>
    <property type="evidence" value="ECO:0007669"/>
    <property type="project" value="InterPro"/>
</dbReference>
<dbReference type="InterPro" id="IPR010998">
    <property type="entry name" value="Integrase_recombinase_N"/>
</dbReference>
<dbReference type="InterPro" id="IPR013762">
    <property type="entry name" value="Integrase-like_cat_sf"/>
</dbReference>
<dbReference type="SUPFAM" id="SSF56349">
    <property type="entry name" value="DNA breaking-rejoining enzymes"/>
    <property type="match status" value="1"/>
</dbReference>
<dbReference type="Proteomes" id="UP000572907">
    <property type="component" value="Unassembled WGS sequence"/>
</dbReference>
<dbReference type="RefSeq" id="WP_229845199.1">
    <property type="nucleotide sequence ID" value="NZ_BMUP01000001.1"/>
</dbReference>
<dbReference type="Pfam" id="PF00589">
    <property type="entry name" value="Phage_integrase"/>
    <property type="match status" value="1"/>
</dbReference>
<evidence type="ECO:0000256" key="2">
    <source>
        <dbReference type="ARBA" id="ARBA00023125"/>
    </source>
</evidence>
<accession>A0A7W5F0J3</accession>
<organism evidence="5 6">
    <name type="scientific">Streptomyces violarus</name>
    <dbReference type="NCBI Taxonomy" id="67380"/>
    <lineage>
        <taxon>Bacteria</taxon>
        <taxon>Bacillati</taxon>
        <taxon>Actinomycetota</taxon>
        <taxon>Actinomycetes</taxon>
        <taxon>Kitasatosporales</taxon>
        <taxon>Streptomycetaceae</taxon>
        <taxon>Streptomyces</taxon>
    </lineage>
</organism>
<dbReference type="Gene3D" id="1.10.443.10">
    <property type="entry name" value="Intergrase catalytic core"/>
    <property type="match status" value="1"/>
</dbReference>
<dbReference type="InterPro" id="IPR002104">
    <property type="entry name" value="Integrase_catalytic"/>
</dbReference>
<dbReference type="AlphaFoldDB" id="A0A7W5F0J3"/>
<protein>
    <submittedName>
        <fullName evidence="5">Integrase</fullName>
    </submittedName>
</protein>
<dbReference type="EMBL" id="JACHXE010000001">
    <property type="protein sequence ID" value="MBB3075586.1"/>
    <property type="molecule type" value="Genomic_DNA"/>
</dbReference>
<gene>
    <name evidence="5" type="ORF">FHS41_002055</name>
</gene>
<proteinExistence type="inferred from homology"/>
<evidence type="ECO:0000313" key="6">
    <source>
        <dbReference type="Proteomes" id="UP000572907"/>
    </source>
</evidence>
<dbReference type="InterPro" id="IPR053876">
    <property type="entry name" value="Phage_int_M"/>
</dbReference>
<keyword evidence="6" id="KW-1185">Reference proteome</keyword>
<evidence type="ECO:0000259" key="4">
    <source>
        <dbReference type="PROSITE" id="PS51898"/>
    </source>
</evidence>
<evidence type="ECO:0000256" key="1">
    <source>
        <dbReference type="ARBA" id="ARBA00008857"/>
    </source>
</evidence>
<keyword evidence="3" id="KW-0233">DNA recombination</keyword>
<comment type="similarity">
    <text evidence="1">Belongs to the 'phage' integrase family.</text>
</comment>
<name>A0A7W5F0J3_9ACTN</name>
<dbReference type="PANTHER" id="PTHR30349:SF64">
    <property type="entry name" value="PROPHAGE INTEGRASE INTD-RELATED"/>
    <property type="match status" value="1"/>
</dbReference>
<dbReference type="Pfam" id="PF22022">
    <property type="entry name" value="Phage_int_M"/>
    <property type="match status" value="1"/>
</dbReference>
<dbReference type="PROSITE" id="PS51898">
    <property type="entry name" value="TYR_RECOMBINASE"/>
    <property type="match status" value="1"/>
</dbReference>
<dbReference type="GO" id="GO:0003677">
    <property type="term" value="F:DNA binding"/>
    <property type="evidence" value="ECO:0007669"/>
    <property type="project" value="UniProtKB-KW"/>
</dbReference>
<feature type="domain" description="Tyr recombinase" evidence="4">
    <location>
        <begin position="145"/>
        <end position="362"/>
    </location>
</feature>
<evidence type="ECO:0000256" key="3">
    <source>
        <dbReference type="ARBA" id="ARBA00023172"/>
    </source>
</evidence>
<sequence>MRWRDEGRRERRRSFTKKGDADKFAAKVTTDLERGHYIDPDAPKKPLREVCQAWLSGAEHRPTTAQGAERQLRVWVYPYLGDRAVGGLKRGDIENWLKIVRKTLADSTTAITYGRLKAVLTWAVHNDMIVKNPCDGIKAPSTRRPEIVPLPQEAVAALVAAAPPRYRAMILLAAGSGLRMGELVGLELRDLDLANGEVHVRQQAVRLDQGDPYIGPPKTDQSYRTVPLAKSVTEALIEHVRRFPPVAVSLADQTDPRHPHKRTVLLVFPSGGGRTAINGGNWSGVWSNLRNRANAALEEGDSPVRVPQSASMHDMRHFYASMLILHRESIKTVQKRLGHAKPSVTLDVYTHLFEEVEDTTRDAVQNVLGSISVEY</sequence>